<evidence type="ECO:0000313" key="1">
    <source>
        <dbReference type="EMBL" id="KAG9353307.1"/>
    </source>
</evidence>
<reference evidence="1" key="1">
    <citation type="thesis" date="2021" institute="BYU ScholarsArchive" country="Provo, UT, USA">
        <title>Applications of and Algorithms for Genome Assembly and Genomic Analyses with an Emphasis on Marine Teleosts.</title>
        <authorList>
            <person name="Pickett B.D."/>
        </authorList>
    </citation>
    <scope>NUCLEOTIDE SEQUENCE</scope>
    <source>
        <strain evidence="1">HI-2016</strain>
    </source>
</reference>
<dbReference type="AlphaFoldDB" id="A0A8T2PPM2"/>
<dbReference type="Proteomes" id="UP000824540">
    <property type="component" value="Unassembled WGS sequence"/>
</dbReference>
<name>A0A8T2PPM2_9TELE</name>
<dbReference type="EMBL" id="JAFBMS010000004">
    <property type="protein sequence ID" value="KAG9353307.1"/>
    <property type="molecule type" value="Genomic_DNA"/>
</dbReference>
<evidence type="ECO:0000313" key="2">
    <source>
        <dbReference type="Proteomes" id="UP000824540"/>
    </source>
</evidence>
<proteinExistence type="predicted"/>
<accession>A0A8T2PPM2</accession>
<protein>
    <submittedName>
        <fullName evidence="1">Uncharacterized protein</fullName>
    </submittedName>
</protein>
<gene>
    <name evidence="1" type="ORF">JZ751_017884</name>
</gene>
<organism evidence="1 2">
    <name type="scientific">Albula glossodonta</name>
    <name type="common">roundjaw bonefish</name>
    <dbReference type="NCBI Taxonomy" id="121402"/>
    <lineage>
        <taxon>Eukaryota</taxon>
        <taxon>Metazoa</taxon>
        <taxon>Chordata</taxon>
        <taxon>Craniata</taxon>
        <taxon>Vertebrata</taxon>
        <taxon>Euteleostomi</taxon>
        <taxon>Actinopterygii</taxon>
        <taxon>Neopterygii</taxon>
        <taxon>Teleostei</taxon>
        <taxon>Albuliformes</taxon>
        <taxon>Albulidae</taxon>
        <taxon>Albula</taxon>
    </lineage>
</organism>
<comment type="caution">
    <text evidence="1">The sequence shown here is derived from an EMBL/GenBank/DDBJ whole genome shotgun (WGS) entry which is preliminary data.</text>
</comment>
<sequence length="100" mass="10800">MLHPGAPAAVTSAGLWKRTARFMAGGILMEHPETKWDTLLVGALRPRTLSFPHTHADMTPEERDTPRMTIDCPKRAGNEAAAACAVPHVTDAPLARLALH</sequence>
<keyword evidence="2" id="KW-1185">Reference proteome</keyword>